<sequence length="34" mass="4065">MLLMLTNSCHEVVFGAEQVFWLNWRFLNLSLSQH</sequence>
<evidence type="ECO:0000313" key="1">
    <source>
        <dbReference type="EMBL" id="OAY21693.1"/>
    </source>
</evidence>
<accession>A0A199UB51</accession>
<protein>
    <submittedName>
        <fullName evidence="1">Uncharacterized protein</fullName>
    </submittedName>
</protein>
<name>A0A199UB51_MANES</name>
<dbReference type="EMBL" id="KV450700">
    <property type="protein sequence ID" value="OAY21693.1"/>
    <property type="molecule type" value="Genomic_DNA"/>
</dbReference>
<proteinExistence type="predicted"/>
<dbReference type="AlphaFoldDB" id="A0A199UB51"/>
<organism evidence="1">
    <name type="scientific">Manihot esculenta</name>
    <name type="common">Cassava</name>
    <name type="synonym">Jatropha manihot</name>
    <dbReference type="NCBI Taxonomy" id="3983"/>
    <lineage>
        <taxon>Eukaryota</taxon>
        <taxon>Viridiplantae</taxon>
        <taxon>Streptophyta</taxon>
        <taxon>Embryophyta</taxon>
        <taxon>Tracheophyta</taxon>
        <taxon>Spermatophyta</taxon>
        <taxon>Magnoliopsida</taxon>
        <taxon>eudicotyledons</taxon>
        <taxon>Gunneridae</taxon>
        <taxon>Pentapetalae</taxon>
        <taxon>rosids</taxon>
        <taxon>fabids</taxon>
        <taxon>Malpighiales</taxon>
        <taxon>Euphorbiaceae</taxon>
        <taxon>Crotonoideae</taxon>
        <taxon>Manihoteae</taxon>
        <taxon>Manihot</taxon>
    </lineage>
</organism>
<reference evidence="1" key="1">
    <citation type="submission" date="2016-02" db="EMBL/GenBank/DDBJ databases">
        <title>WGS assembly of Manihot esculenta.</title>
        <authorList>
            <person name="Bredeson J.V."/>
            <person name="Prochnik S.E."/>
            <person name="Lyons J.B."/>
            <person name="Schmutz J."/>
            <person name="Grimwood J."/>
            <person name="Vrebalov J."/>
            <person name="Bart R.S."/>
            <person name="Amuge T."/>
            <person name="Ferguson M.E."/>
            <person name="Green R."/>
            <person name="Putnam N."/>
            <person name="Stites J."/>
            <person name="Rounsley S."/>
            <person name="Rokhsar D.S."/>
        </authorList>
    </citation>
    <scope>NUCLEOTIDE SEQUENCE [LARGE SCALE GENOMIC DNA]</scope>
    <source>
        <tissue evidence="1">Leaf</tissue>
    </source>
</reference>
<gene>
    <name evidence="1" type="ORF">MANES_S064800</name>
</gene>